<name>A0A9Q3E5I1_9BASI</name>
<dbReference type="OrthoDB" id="4360000at2759"/>
<dbReference type="Proteomes" id="UP000765509">
    <property type="component" value="Unassembled WGS sequence"/>
</dbReference>
<reference evidence="1" key="1">
    <citation type="submission" date="2021-03" db="EMBL/GenBank/DDBJ databases">
        <title>Draft genome sequence of rust myrtle Austropuccinia psidii MF-1, a brazilian biotype.</title>
        <authorList>
            <person name="Quecine M.C."/>
            <person name="Pachon D.M.R."/>
            <person name="Bonatelli M.L."/>
            <person name="Correr F.H."/>
            <person name="Franceschini L.M."/>
            <person name="Leite T.F."/>
            <person name="Margarido G.R.A."/>
            <person name="Almeida C.A."/>
            <person name="Ferrarezi J.A."/>
            <person name="Labate C.A."/>
        </authorList>
    </citation>
    <scope>NUCLEOTIDE SEQUENCE</scope>
    <source>
        <strain evidence="1">MF-1</strain>
    </source>
</reference>
<evidence type="ECO:0000313" key="2">
    <source>
        <dbReference type="Proteomes" id="UP000765509"/>
    </source>
</evidence>
<proteinExistence type="predicted"/>
<gene>
    <name evidence="1" type="ORF">O181_052735</name>
</gene>
<keyword evidence="2" id="KW-1185">Reference proteome</keyword>
<dbReference type="Gene3D" id="3.30.420.10">
    <property type="entry name" value="Ribonuclease H-like superfamily/Ribonuclease H"/>
    <property type="match status" value="1"/>
</dbReference>
<sequence>MLGTKLAFFIAYHPQTDGLSQTMIQTREDIIRRFCAYGTKDKHHEGYTHVWVTLLPETQLDYNTSQHSTTAKYFHDIWNKACVTAARCIAEAKEFNNKMYYKNHKEPEFREGDQVLVSTLNFNNLKGLNKRRDSFVEPLPIIILIGENAVEVKIIEEFYRKHPVFQISLVKNFHQTGENKFPSRNKNHSTQDIVKVKNSSGLVKRS</sequence>
<protein>
    <submittedName>
        <fullName evidence="1">Uncharacterized protein</fullName>
    </submittedName>
</protein>
<organism evidence="1 2">
    <name type="scientific">Austropuccinia psidii MF-1</name>
    <dbReference type="NCBI Taxonomy" id="1389203"/>
    <lineage>
        <taxon>Eukaryota</taxon>
        <taxon>Fungi</taxon>
        <taxon>Dikarya</taxon>
        <taxon>Basidiomycota</taxon>
        <taxon>Pucciniomycotina</taxon>
        <taxon>Pucciniomycetes</taxon>
        <taxon>Pucciniales</taxon>
        <taxon>Sphaerophragmiaceae</taxon>
        <taxon>Austropuccinia</taxon>
    </lineage>
</organism>
<evidence type="ECO:0000313" key="1">
    <source>
        <dbReference type="EMBL" id="MBW0513020.1"/>
    </source>
</evidence>
<comment type="caution">
    <text evidence="1">The sequence shown here is derived from an EMBL/GenBank/DDBJ whole genome shotgun (WGS) entry which is preliminary data.</text>
</comment>
<dbReference type="GO" id="GO:0003676">
    <property type="term" value="F:nucleic acid binding"/>
    <property type="evidence" value="ECO:0007669"/>
    <property type="project" value="InterPro"/>
</dbReference>
<dbReference type="AlphaFoldDB" id="A0A9Q3E5I1"/>
<dbReference type="InterPro" id="IPR036397">
    <property type="entry name" value="RNaseH_sf"/>
</dbReference>
<accession>A0A9Q3E5I1</accession>
<dbReference type="EMBL" id="AVOT02023124">
    <property type="protein sequence ID" value="MBW0513020.1"/>
    <property type="molecule type" value="Genomic_DNA"/>
</dbReference>